<dbReference type="RefSeq" id="WP_345303838.1">
    <property type="nucleotide sequence ID" value="NZ_BAABJE010000014.1"/>
</dbReference>
<dbReference type="InterPro" id="IPR016181">
    <property type="entry name" value="Acyl_CoA_acyltransferase"/>
</dbReference>
<dbReference type="Pfam" id="PF13673">
    <property type="entry name" value="Acetyltransf_10"/>
    <property type="match status" value="1"/>
</dbReference>
<evidence type="ECO:0000313" key="4">
    <source>
        <dbReference type="EMBL" id="GAA4799141.1"/>
    </source>
</evidence>
<dbReference type="CDD" id="cd04301">
    <property type="entry name" value="NAT_SF"/>
    <property type="match status" value="1"/>
</dbReference>
<feature type="domain" description="N-acetyltransferase" evidence="3">
    <location>
        <begin position="12"/>
        <end position="150"/>
    </location>
</feature>
<gene>
    <name evidence="4" type="ORF">GCM10023307_26750</name>
</gene>
<dbReference type="InterPro" id="IPR057691">
    <property type="entry name" value="DUF7931"/>
</dbReference>
<dbReference type="EMBL" id="BAABJE010000014">
    <property type="protein sequence ID" value="GAA4799141.1"/>
    <property type="molecule type" value="Genomic_DNA"/>
</dbReference>
<evidence type="ECO:0000256" key="1">
    <source>
        <dbReference type="ARBA" id="ARBA00022679"/>
    </source>
</evidence>
<evidence type="ECO:0000313" key="5">
    <source>
        <dbReference type="Proteomes" id="UP001499959"/>
    </source>
</evidence>
<dbReference type="Gene3D" id="3.40.630.30">
    <property type="match status" value="1"/>
</dbReference>
<protein>
    <submittedName>
        <fullName evidence="4">GNAT family N-acetyltransferase</fullName>
    </submittedName>
</protein>
<dbReference type="PANTHER" id="PTHR43877">
    <property type="entry name" value="AMINOALKYLPHOSPHONATE N-ACETYLTRANSFERASE-RELATED-RELATED"/>
    <property type="match status" value="1"/>
</dbReference>
<dbReference type="InterPro" id="IPR050832">
    <property type="entry name" value="Bact_Acetyltransf"/>
</dbReference>
<dbReference type="PANTHER" id="PTHR43877:SF1">
    <property type="entry name" value="ACETYLTRANSFERASE"/>
    <property type="match status" value="1"/>
</dbReference>
<keyword evidence="5" id="KW-1185">Reference proteome</keyword>
<evidence type="ECO:0000259" key="3">
    <source>
        <dbReference type="PROSITE" id="PS51186"/>
    </source>
</evidence>
<reference evidence="5" key="1">
    <citation type="journal article" date="2019" name="Int. J. Syst. Evol. Microbiol.">
        <title>The Global Catalogue of Microorganisms (GCM) 10K type strain sequencing project: providing services to taxonomists for standard genome sequencing and annotation.</title>
        <authorList>
            <consortium name="The Broad Institute Genomics Platform"/>
            <consortium name="The Broad Institute Genome Sequencing Center for Infectious Disease"/>
            <person name="Wu L."/>
            <person name="Ma J."/>
        </authorList>
    </citation>
    <scope>NUCLEOTIDE SEQUENCE [LARGE SCALE GENOMIC DNA]</scope>
    <source>
        <strain evidence="5">JCM 18204</strain>
    </source>
</reference>
<proteinExistence type="predicted"/>
<comment type="caution">
    <text evidence="4">The sequence shown here is derived from an EMBL/GenBank/DDBJ whole genome shotgun (WGS) entry which is preliminary data.</text>
</comment>
<accession>A0ABP9BRP4</accession>
<evidence type="ECO:0000256" key="2">
    <source>
        <dbReference type="ARBA" id="ARBA00023315"/>
    </source>
</evidence>
<name>A0ABP9BRP4_9GAMM</name>
<dbReference type="SUPFAM" id="SSF55729">
    <property type="entry name" value="Acyl-CoA N-acyltransferases (Nat)"/>
    <property type="match status" value="1"/>
</dbReference>
<keyword evidence="1" id="KW-0808">Transferase</keyword>
<dbReference type="InterPro" id="IPR000182">
    <property type="entry name" value="GNAT_dom"/>
</dbReference>
<organism evidence="4 5">
    <name type="scientific">Lysobacter hankyongensis</name>
    <dbReference type="NCBI Taxonomy" id="1176535"/>
    <lineage>
        <taxon>Bacteria</taxon>
        <taxon>Pseudomonadati</taxon>
        <taxon>Pseudomonadota</taxon>
        <taxon>Gammaproteobacteria</taxon>
        <taxon>Lysobacterales</taxon>
        <taxon>Lysobacteraceae</taxon>
        <taxon>Lysobacter</taxon>
    </lineage>
</organism>
<sequence length="308" mass="33989">MTATDRPSNRPFRVETIDYATGVDDLRAVREPVFVQEQQVPLALEWDELDPLCVHVIARDAAGAPIGTGRLTPEHKIGRMAVLPDWRGRGVGDGLLLALIAEAERRHWPELHLHAQVSAVGFYVKHGFVPVGDRFMEAGIEHQTMRRQLGGPTAIDTRDAAVAIACAVIAGTRRELSIYSRALDPGLFDAPEVLDALRRLGTRRQRVDVRILLQDADAPQRAHAPLIALAQRLPSVFGFREANDPADRGYASAFIVNDGSGYYFRTLGNRFDGEGAVDAGGRARQLADTFQPVWERSRIVTEYRVLGV</sequence>
<dbReference type="Pfam" id="PF25559">
    <property type="entry name" value="DUF7931"/>
    <property type="match status" value="1"/>
</dbReference>
<dbReference type="PROSITE" id="PS51186">
    <property type="entry name" value="GNAT"/>
    <property type="match status" value="1"/>
</dbReference>
<dbReference type="Proteomes" id="UP001499959">
    <property type="component" value="Unassembled WGS sequence"/>
</dbReference>
<keyword evidence="2" id="KW-0012">Acyltransferase</keyword>